<dbReference type="PANTHER" id="PTHR12294">
    <property type="entry name" value="EF HAND DOMAIN FAMILY A1,A2-RELATED"/>
    <property type="match status" value="1"/>
</dbReference>
<gene>
    <name evidence="10" type="ORF">TorRG33x02_143750</name>
</gene>
<dbReference type="PROSITE" id="PS50222">
    <property type="entry name" value="EF_HAND_2"/>
    <property type="match status" value="1"/>
</dbReference>
<dbReference type="Pfam" id="PF13833">
    <property type="entry name" value="EF-hand_8"/>
    <property type="match status" value="1"/>
</dbReference>
<dbReference type="Gene3D" id="1.10.238.10">
    <property type="entry name" value="EF-hand"/>
    <property type="match status" value="1"/>
</dbReference>
<dbReference type="PROSITE" id="PS00018">
    <property type="entry name" value="EF_HAND_1"/>
    <property type="match status" value="1"/>
</dbReference>
<dbReference type="STRING" id="63057.A0A2P5EWD6"/>
<dbReference type="InterPro" id="IPR018247">
    <property type="entry name" value="EF_Hand_1_Ca_BS"/>
</dbReference>
<dbReference type="AlphaFoldDB" id="A0A2P5EWD6"/>
<dbReference type="GO" id="GO:0051560">
    <property type="term" value="P:mitochondrial calcium ion homeostasis"/>
    <property type="evidence" value="ECO:0007669"/>
    <property type="project" value="TreeGrafter"/>
</dbReference>
<evidence type="ECO:0000256" key="6">
    <source>
        <dbReference type="ARBA" id="ARBA00022946"/>
    </source>
</evidence>
<keyword evidence="4" id="KW-0999">Mitochondrion inner membrane</keyword>
<dbReference type="SUPFAM" id="SSF47473">
    <property type="entry name" value="EF-hand"/>
    <property type="match status" value="1"/>
</dbReference>
<keyword evidence="5" id="KW-0106">Calcium</keyword>
<feature type="domain" description="EF-hand" evidence="9">
    <location>
        <begin position="80"/>
        <end position="115"/>
    </location>
</feature>
<keyword evidence="7" id="KW-0496">Mitochondrion</keyword>
<accession>A0A2P5EWD6</accession>
<keyword evidence="11" id="KW-1185">Reference proteome</keyword>
<keyword evidence="8" id="KW-0472">Membrane</keyword>
<sequence length="143" mass="16114">MVASADMSHLNKLLAQADKLNDEPHLRDLRITLEEFQSFAELRKKLQPFSLALFSYGKVNGLLTRKDFQRAASHVCGIDLTNNVVEIIFHLFDTNRDGSLSLDEFVRVLHRRERDIAHPVESGLMGFLSCCGNCSYNNSASTT</sequence>
<dbReference type="PANTHER" id="PTHR12294:SF23">
    <property type="entry name" value="CALCIUM UPTAKE PROTEIN, MITOCHONDRIAL"/>
    <property type="match status" value="1"/>
</dbReference>
<organism evidence="10 11">
    <name type="scientific">Trema orientale</name>
    <name type="common">Charcoal tree</name>
    <name type="synonym">Celtis orientalis</name>
    <dbReference type="NCBI Taxonomy" id="63057"/>
    <lineage>
        <taxon>Eukaryota</taxon>
        <taxon>Viridiplantae</taxon>
        <taxon>Streptophyta</taxon>
        <taxon>Embryophyta</taxon>
        <taxon>Tracheophyta</taxon>
        <taxon>Spermatophyta</taxon>
        <taxon>Magnoliopsida</taxon>
        <taxon>eudicotyledons</taxon>
        <taxon>Gunneridae</taxon>
        <taxon>Pentapetalae</taxon>
        <taxon>rosids</taxon>
        <taxon>fabids</taxon>
        <taxon>Rosales</taxon>
        <taxon>Cannabaceae</taxon>
        <taxon>Trema</taxon>
    </lineage>
</organism>
<evidence type="ECO:0000313" key="11">
    <source>
        <dbReference type="Proteomes" id="UP000237000"/>
    </source>
</evidence>
<dbReference type="InterPro" id="IPR002048">
    <property type="entry name" value="EF_hand_dom"/>
</dbReference>
<evidence type="ECO:0000256" key="8">
    <source>
        <dbReference type="ARBA" id="ARBA00023136"/>
    </source>
</evidence>
<dbReference type="Proteomes" id="UP000237000">
    <property type="component" value="Unassembled WGS sequence"/>
</dbReference>
<evidence type="ECO:0000256" key="4">
    <source>
        <dbReference type="ARBA" id="ARBA00022792"/>
    </source>
</evidence>
<reference evidence="11" key="1">
    <citation type="submission" date="2016-06" db="EMBL/GenBank/DDBJ databases">
        <title>Parallel loss of symbiosis genes in relatives of nitrogen-fixing non-legume Parasponia.</title>
        <authorList>
            <person name="Van Velzen R."/>
            <person name="Holmer R."/>
            <person name="Bu F."/>
            <person name="Rutten L."/>
            <person name="Van Zeijl A."/>
            <person name="Liu W."/>
            <person name="Santuari L."/>
            <person name="Cao Q."/>
            <person name="Sharma T."/>
            <person name="Shen D."/>
            <person name="Roswanjaya Y."/>
            <person name="Wardhani T."/>
            <person name="Kalhor M.S."/>
            <person name="Jansen J."/>
            <person name="Van den Hoogen J."/>
            <person name="Gungor B."/>
            <person name="Hartog M."/>
            <person name="Hontelez J."/>
            <person name="Verver J."/>
            <person name="Yang W.-C."/>
            <person name="Schijlen E."/>
            <person name="Repin R."/>
            <person name="Schilthuizen M."/>
            <person name="Schranz E."/>
            <person name="Heidstra R."/>
            <person name="Miyata K."/>
            <person name="Fedorova E."/>
            <person name="Kohlen W."/>
            <person name="Bisseling T."/>
            <person name="Smit S."/>
            <person name="Geurts R."/>
        </authorList>
    </citation>
    <scope>NUCLEOTIDE SEQUENCE [LARGE SCALE GENOMIC DNA]</scope>
    <source>
        <strain evidence="11">cv. RG33-2</strain>
    </source>
</reference>
<protein>
    <submittedName>
        <fullName evidence="10">Parvalbumin</fullName>
    </submittedName>
</protein>
<dbReference type="InParanoid" id="A0A2P5EWD6"/>
<evidence type="ECO:0000313" key="10">
    <source>
        <dbReference type="EMBL" id="PON89852.1"/>
    </source>
</evidence>
<evidence type="ECO:0000256" key="1">
    <source>
        <dbReference type="ARBA" id="ARBA00004273"/>
    </source>
</evidence>
<evidence type="ECO:0000256" key="7">
    <source>
        <dbReference type="ARBA" id="ARBA00023128"/>
    </source>
</evidence>
<evidence type="ECO:0000256" key="2">
    <source>
        <dbReference type="ARBA" id="ARBA00004569"/>
    </source>
</evidence>
<dbReference type="GO" id="GO:1990246">
    <property type="term" value="C:uniplex complex"/>
    <property type="evidence" value="ECO:0007669"/>
    <property type="project" value="TreeGrafter"/>
</dbReference>
<evidence type="ECO:0000256" key="5">
    <source>
        <dbReference type="ARBA" id="ARBA00022837"/>
    </source>
</evidence>
<dbReference type="EMBL" id="JXTC01000089">
    <property type="protein sequence ID" value="PON89852.1"/>
    <property type="molecule type" value="Genomic_DNA"/>
</dbReference>
<dbReference type="InterPro" id="IPR011992">
    <property type="entry name" value="EF-hand-dom_pair"/>
</dbReference>
<dbReference type="GO" id="GO:0005758">
    <property type="term" value="C:mitochondrial intermembrane space"/>
    <property type="evidence" value="ECO:0007669"/>
    <property type="project" value="UniProtKB-SubCell"/>
</dbReference>
<comment type="caution">
    <text evidence="10">The sequence shown here is derived from an EMBL/GenBank/DDBJ whole genome shotgun (WGS) entry which is preliminary data.</text>
</comment>
<dbReference type="OrthoDB" id="186625at2759"/>
<dbReference type="GO" id="GO:0005509">
    <property type="term" value="F:calcium ion binding"/>
    <property type="evidence" value="ECO:0007669"/>
    <property type="project" value="InterPro"/>
</dbReference>
<dbReference type="InterPro" id="IPR039800">
    <property type="entry name" value="MICU1/2/3"/>
</dbReference>
<name>A0A2P5EWD6_TREOI</name>
<proteinExistence type="predicted"/>
<comment type="subcellular location">
    <subcellularLocation>
        <location evidence="1">Mitochondrion inner membrane</location>
    </subcellularLocation>
    <subcellularLocation>
        <location evidence="2">Mitochondrion intermembrane space</location>
    </subcellularLocation>
</comment>
<evidence type="ECO:0000259" key="9">
    <source>
        <dbReference type="PROSITE" id="PS50222"/>
    </source>
</evidence>
<evidence type="ECO:0000256" key="3">
    <source>
        <dbReference type="ARBA" id="ARBA00022737"/>
    </source>
</evidence>
<dbReference type="GO" id="GO:0036444">
    <property type="term" value="P:calcium import into the mitochondrion"/>
    <property type="evidence" value="ECO:0007669"/>
    <property type="project" value="TreeGrafter"/>
</dbReference>
<keyword evidence="6" id="KW-0809">Transit peptide</keyword>
<keyword evidence="3" id="KW-0677">Repeat</keyword>